<evidence type="ECO:0000313" key="3">
    <source>
        <dbReference type="EMBL" id="CCO66209.1"/>
    </source>
</evidence>
<reference evidence="3 4" key="1">
    <citation type="submission" date="2011-10" db="EMBL/GenBank/DDBJ databases">
        <authorList>
            <person name="Genoscope - CEA"/>
        </authorList>
    </citation>
    <scope>NUCLEOTIDE SEQUENCE [LARGE SCALE GENOMIC DNA]</scope>
    <source>
        <strain evidence="3 4">RCC 1105</strain>
    </source>
</reference>
<protein>
    <submittedName>
        <fullName evidence="3">Uncharacterized protein</fullName>
    </submittedName>
</protein>
<gene>
    <name evidence="3" type="ORF">Bathy07g01310</name>
</gene>
<feature type="region of interest" description="Disordered" evidence="2">
    <location>
        <begin position="1"/>
        <end position="87"/>
    </location>
</feature>
<proteinExistence type="predicted"/>
<dbReference type="PANTHER" id="PTHR47908:SF2">
    <property type="entry name" value="TETRATRICOPEPTIDE REPEAT (TPR)-LIKE SUPERFAMILY PROTEIN"/>
    <property type="match status" value="1"/>
</dbReference>
<feature type="compositionally biased region" description="Basic residues" evidence="2">
    <location>
        <begin position="31"/>
        <end position="47"/>
    </location>
</feature>
<dbReference type="Gene3D" id="1.25.40.10">
    <property type="entry name" value="Tetratricopeptide repeat domain"/>
    <property type="match status" value="1"/>
</dbReference>
<evidence type="ECO:0000313" key="4">
    <source>
        <dbReference type="Proteomes" id="UP000198341"/>
    </source>
</evidence>
<feature type="region of interest" description="Disordered" evidence="2">
    <location>
        <begin position="298"/>
        <end position="321"/>
    </location>
</feature>
<dbReference type="KEGG" id="bpg:Bathy07g01310"/>
<keyword evidence="4" id="KW-1185">Reference proteome</keyword>
<evidence type="ECO:0000256" key="1">
    <source>
        <dbReference type="PROSITE-ProRule" id="PRU00339"/>
    </source>
</evidence>
<name>K8FHV7_9CHLO</name>
<evidence type="ECO:0000256" key="2">
    <source>
        <dbReference type="SAM" id="MobiDB-lite"/>
    </source>
</evidence>
<dbReference type="EMBL" id="FO082272">
    <property type="protein sequence ID" value="CCO66209.1"/>
    <property type="molecule type" value="Genomic_DNA"/>
</dbReference>
<dbReference type="PANTHER" id="PTHR47908">
    <property type="match status" value="1"/>
</dbReference>
<accession>K8FHV7</accession>
<dbReference type="OrthoDB" id="2017782at2759"/>
<feature type="repeat" description="TPR" evidence="1">
    <location>
        <begin position="156"/>
        <end position="189"/>
    </location>
</feature>
<keyword evidence="1" id="KW-0802">TPR repeat</keyword>
<dbReference type="eggNOG" id="ENOG502QR10">
    <property type="taxonomic scope" value="Eukaryota"/>
</dbReference>
<feature type="compositionally biased region" description="Low complexity" evidence="2">
    <location>
        <begin position="77"/>
        <end position="87"/>
    </location>
</feature>
<dbReference type="AlphaFoldDB" id="K8FHV7"/>
<dbReference type="GO" id="GO:0009507">
    <property type="term" value="C:chloroplast"/>
    <property type="evidence" value="ECO:0007669"/>
    <property type="project" value="TreeGrafter"/>
</dbReference>
<dbReference type="InterPro" id="IPR019734">
    <property type="entry name" value="TPR_rpt"/>
</dbReference>
<feature type="compositionally biased region" description="Low complexity" evidence="2">
    <location>
        <begin position="1"/>
        <end position="30"/>
    </location>
</feature>
<feature type="compositionally biased region" description="Low complexity" evidence="2">
    <location>
        <begin position="51"/>
        <end position="65"/>
    </location>
</feature>
<organism evidence="3 4">
    <name type="scientific">Bathycoccus prasinos</name>
    <dbReference type="NCBI Taxonomy" id="41875"/>
    <lineage>
        <taxon>Eukaryota</taxon>
        <taxon>Viridiplantae</taxon>
        <taxon>Chlorophyta</taxon>
        <taxon>Mamiellophyceae</taxon>
        <taxon>Mamiellales</taxon>
        <taxon>Bathycoccaceae</taxon>
        <taxon>Bathycoccus</taxon>
    </lineage>
</organism>
<dbReference type="GeneID" id="19014621"/>
<dbReference type="RefSeq" id="XP_007512121.1">
    <property type="nucleotide sequence ID" value="XM_007512059.1"/>
</dbReference>
<dbReference type="Proteomes" id="UP000198341">
    <property type="component" value="Chromosome 7"/>
</dbReference>
<dbReference type="SUPFAM" id="SSF48452">
    <property type="entry name" value="TPR-like"/>
    <property type="match status" value="1"/>
</dbReference>
<sequence>MTTTMVSSSAASASFTNATKTSSSCFSSRCLSRRRPRRFSRRRRSRKCEKTTTNASTTQKSSSSSSEKDDDDDSNEKATASTGAATTTSRRTALLSLGVVVVSSSTTNIEAANAGEMMVIDSRTFVSRAMQKFERNDVEGATMDFDMLIEKSPGSKPYLWQRGIALYYVDEFREAEKQFREDVRVNPNDTEEAAWAFLSQMRKGGEDDASSSSSLKKARGEFVELAGRDSRKVMGSVLRLYKTGDEEAKKTLESLSKKPADSTQSASDAFYASLYLGLYSEALGNAEEAKYWVKKANGTPYGQRASGDFMTSVAKNDGRKR</sequence>
<dbReference type="InterPro" id="IPR011990">
    <property type="entry name" value="TPR-like_helical_dom_sf"/>
</dbReference>
<dbReference type="PROSITE" id="PS50005">
    <property type="entry name" value="TPR"/>
    <property type="match status" value="1"/>
</dbReference>